<organism evidence="3 4">
    <name type="scientific">Paenibacillus rhizosphaerae</name>
    <dbReference type="NCBI Taxonomy" id="297318"/>
    <lineage>
        <taxon>Bacteria</taxon>
        <taxon>Bacillati</taxon>
        <taxon>Bacillota</taxon>
        <taxon>Bacilli</taxon>
        <taxon>Bacillales</taxon>
        <taxon>Paenibacillaceae</taxon>
        <taxon>Paenibacillus</taxon>
    </lineage>
</organism>
<keyword evidence="4" id="KW-1185">Reference proteome</keyword>
<reference evidence="3 4" key="1">
    <citation type="submission" date="2016-11" db="EMBL/GenBank/DDBJ databases">
        <title>Paenibacillus species isolates.</title>
        <authorList>
            <person name="Beno S.M."/>
        </authorList>
    </citation>
    <scope>NUCLEOTIDE SEQUENCE [LARGE SCALE GENOMIC DNA]</scope>
    <source>
        <strain evidence="3 4">FSL R5-0378</strain>
    </source>
</reference>
<feature type="signal peptide" evidence="1">
    <location>
        <begin position="1"/>
        <end position="37"/>
    </location>
</feature>
<gene>
    <name evidence="3" type="ORF">BK138_34015</name>
</gene>
<sequence>MQIGVKKLKFKWKQSCCLSVMLAVFLLAIFSPNTVQAAQVAIHGSVTIDGKELKMDPKPIVINGSVMVPFRQLFTALGLTIDWVKTDEKTQTVTGKNDADTVIQYQVSASKWTATLNGKEIELTQGPFIDPETSTLYVNLRFISESVGAAVSWNNIHKIASIDTVKNSNSN</sequence>
<keyword evidence="1" id="KW-0732">Signal</keyword>
<feature type="domain" description="Copper amine oxidase-like N-terminal" evidence="2">
    <location>
        <begin position="47"/>
        <end position="158"/>
    </location>
</feature>
<dbReference type="Gene3D" id="3.30.457.10">
    <property type="entry name" value="Copper amine oxidase-like, N-terminal domain"/>
    <property type="match status" value="1"/>
</dbReference>
<protein>
    <recommendedName>
        <fullName evidence="2">Copper amine oxidase-like N-terminal domain-containing protein</fullName>
    </recommendedName>
</protein>
<dbReference type="EMBL" id="MRTP01000024">
    <property type="protein sequence ID" value="OMF44991.1"/>
    <property type="molecule type" value="Genomic_DNA"/>
</dbReference>
<evidence type="ECO:0000313" key="3">
    <source>
        <dbReference type="EMBL" id="OMF44991.1"/>
    </source>
</evidence>
<dbReference type="STRING" id="297318.BK138_34015"/>
<accession>A0A1R1DZK5</accession>
<dbReference type="Pfam" id="PF07833">
    <property type="entry name" value="Cu_amine_oxidN1"/>
    <property type="match status" value="1"/>
</dbReference>
<evidence type="ECO:0000259" key="2">
    <source>
        <dbReference type="Pfam" id="PF07833"/>
    </source>
</evidence>
<proteinExistence type="predicted"/>
<dbReference type="InterPro" id="IPR012854">
    <property type="entry name" value="Cu_amine_oxidase-like_N"/>
</dbReference>
<dbReference type="SUPFAM" id="SSF55383">
    <property type="entry name" value="Copper amine oxidase, domain N"/>
    <property type="match status" value="2"/>
</dbReference>
<evidence type="ECO:0000256" key="1">
    <source>
        <dbReference type="SAM" id="SignalP"/>
    </source>
</evidence>
<comment type="caution">
    <text evidence="3">The sequence shown here is derived from an EMBL/GenBank/DDBJ whole genome shotgun (WGS) entry which is preliminary data.</text>
</comment>
<evidence type="ECO:0000313" key="4">
    <source>
        <dbReference type="Proteomes" id="UP000187172"/>
    </source>
</evidence>
<dbReference type="InterPro" id="IPR036582">
    <property type="entry name" value="Mao_N_sf"/>
</dbReference>
<name>A0A1R1DZK5_9BACL</name>
<feature type="chain" id="PRO_5012028586" description="Copper amine oxidase-like N-terminal domain-containing protein" evidence="1">
    <location>
        <begin position="38"/>
        <end position="171"/>
    </location>
</feature>
<dbReference type="Proteomes" id="UP000187172">
    <property type="component" value="Unassembled WGS sequence"/>
</dbReference>
<dbReference type="AlphaFoldDB" id="A0A1R1DZK5"/>